<evidence type="ECO:0000313" key="3">
    <source>
        <dbReference type="Proteomes" id="UP000050956"/>
    </source>
</evidence>
<reference evidence="2 3" key="1">
    <citation type="submission" date="2015-05" db="EMBL/GenBank/DDBJ databases">
        <title>Genome sequencing and analysis of members of genus Stenotrophomonas.</title>
        <authorList>
            <person name="Patil P.P."/>
            <person name="Midha S."/>
            <person name="Patil P.B."/>
        </authorList>
    </citation>
    <scope>NUCLEOTIDE SEQUENCE [LARGE SCALE GENOMIC DNA]</scope>
    <source>
        <strain evidence="2 3">DSM 24757</strain>
    </source>
</reference>
<keyword evidence="3" id="KW-1185">Reference proteome</keyword>
<dbReference type="Gene3D" id="1.20.58.1000">
    <property type="entry name" value="Metal-sensitive repressor, helix protomer"/>
    <property type="match status" value="1"/>
</dbReference>
<dbReference type="GO" id="GO:0045892">
    <property type="term" value="P:negative regulation of DNA-templated transcription"/>
    <property type="evidence" value="ECO:0007669"/>
    <property type="project" value="UniProtKB-ARBA"/>
</dbReference>
<dbReference type="InterPro" id="IPR003735">
    <property type="entry name" value="Metal_Tscrpt_repr"/>
</dbReference>
<dbReference type="AlphaFoldDB" id="A0A0R0D4E9"/>
<organism evidence="2 3">
    <name type="scientific">Stenotrophomonas ginsengisoli</name>
    <dbReference type="NCBI Taxonomy" id="336566"/>
    <lineage>
        <taxon>Bacteria</taxon>
        <taxon>Pseudomonadati</taxon>
        <taxon>Pseudomonadota</taxon>
        <taxon>Gammaproteobacteria</taxon>
        <taxon>Lysobacterales</taxon>
        <taxon>Lysobacteraceae</taxon>
        <taxon>Stenotrophomonas</taxon>
    </lineage>
</organism>
<protein>
    <recommendedName>
        <fullName evidence="4">Transcriptional regulator</fullName>
    </recommendedName>
</protein>
<dbReference type="Pfam" id="PF02583">
    <property type="entry name" value="Trns_repr_metal"/>
    <property type="match status" value="1"/>
</dbReference>
<dbReference type="InterPro" id="IPR038390">
    <property type="entry name" value="Metal_Tscrpt_repr_sf"/>
</dbReference>
<dbReference type="Proteomes" id="UP000050956">
    <property type="component" value="Unassembled WGS sequence"/>
</dbReference>
<dbReference type="GO" id="GO:0003677">
    <property type="term" value="F:DNA binding"/>
    <property type="evidence" value="ECO:0007669"/>
    <property type="project" value="InterPro"/>
</dbReference>
<dbReference type="EMBL" id="LDJM01000023">
    <property type="protein sequence ID" value="KRG76310.1"/>
    <property type="molecule type" value="Genomic_DNA"/>
</dbReference>
<evidence type="ECO:0000256" key="1">
    <source>
        <dbReference type="ARBA" id="ARBA00005260"/>
    </source>
</evidence>
<dbReference type="OrthoDB" id="9806052at2"/>
<dbReference type="RefSeq" id="WP_057638157.1">
    <property type="nucleotide sequence ID" value="NZ_LDJM01000023.1"/>
</dbReference>
<evidence type="ECO:0000313" key="2">
    <source>
        <dbReference type="EMBL" id="KRG76310.1"/>
    </source>
</evidence>
<name>A0A0R0D4E9_9GAMM</name>
<gene>
    <name evidence="2" type="ORF">ABB30_09955</name>
</gene>
<dbReference type="PANTHER" id="PTHR33677">
    <property type="entry name" value="TRANSCRIPTIONAL REPRESSOR FRMR-RELATED"/>
    <property type="match status" value="1"/>
</dbReference>
<sequence length="94" mass="10160">MGHLNHADKSLKQRVARLKGQVLALERALDGQAGHEVDCLDVLTQAAAVRGAAQALMVQLMSHHLREHVAAPDDAGQRDNGAEEMTAVLARYLK</sequence>
<comment type="similarity">
    <text evidence="1">Belongs to the FrmR/RcnR family.</text>
</comment>
<dbReference type="STRING" id="336566.ABB30_09955"/>
<comment type="caution">
    <text evidence="2">The sequence shown here is derived from an EMBL/GenBank/DDBJ whole genome shotgun (WGS) entry which is preliminary data.</text>
</comment>
<evidence type="ECO:0008006" key="4">
    <source>
        <dbReference type="Google" id="ProtNLM"/>
    </source>
</evidence>
<proteinExistence type="inferred from homology"/>
<dbReference type="PANTHER" id="PTHR33677:SF5">
    <property type="entry name" value="TRANSCRIPTIONAL REPRESSOR FRMR"/>
    <property type="match status" value="1"/>
</dbReference>
<dbReference type="GO" id="GO:0046872">
    <property type="term" value="F:metal ion binding"/>
    <property type="evidence" value="ECO:0007669"/>
    <property type="project" value="InterPro"/>
</dbReference>
<dbReference type="PATRIC" id="fig|336566.3.peg.1408"/>
<accession>A0A0R0D4E9</accession>